<dbReference type="GO" id="GO:0016829">
    <property type="term" value="F:lyase activity"/>
    <property type="evidence" value="ECO:0007669"/>
    <property type="project" value="InterPro"/>
</dbReference>
<sequence length="665" mass="71128">MAPTPSTRPLETAWGAVDEQRIAALLAPPRSALPRLDLRGCTVPAAARAPWDRLRRDALTSLLGRAGAARGRRWPQPTAGTWARVHRDGDRATHEQLVFDHAHRLTRAVVAAAVCPDDHPQLHDLLDEVADGVLLRCEQSSWCWPAHDDARRRTGAVLPDASAPVLDLGAGEVAGQLAWTDHLLGDRLDVRWPGLRARVRLEVRRRVVDSFLTRRDWPWSGLDGDVHNWNPWIHGNVLAAALVLLDGGDEGAQRALAVALAVRGLDRYVEALPEDGATDEGFDYWFEGACRALEALEVVRAATGGALGWTVVPRLRATTGFPGALHLGGAWHASSSDSRARAADGLPWWSLFAAGRRAGDQGAAAHAAATASALARQGRPLLDERAGLARTALALADSSWREALADPPAAPLARSSWLSSVQVLVARPAAGSSQGLSLVVKGGDNGEHHNHCDVGSVVVALDGVPVVVDPGRPTYTAKTFGERRYDLWPMRSAWHSAPVLRGAEQGVGRAFAARDVELLLDDDEPTGLALDLVAAHPPCGVRSWRRTARLERGGVVVISDAWELHDAWELRSGPPPAAGPSAVHLVLAGEVSLDGGCAVVEALDGAGRVRLAWSGDAVAASLEERRLDDPLLTAVWGERLTRLRLELSDTPVGCVEVTAAREHGR</sequence>
<evidence type="ECO:0000313" key="4">
    <source>
        <dbReference type="Proteomes" id="UP000321234"/>
    </source>
</evidence>
<evidence type="ECO:0000313" key="3">
    <source>
        <dbReference type="EMBL" id="TXR56505.1"/>
    </source>
</evidence>
<dbReference type="Gene3D" id="1.50.10.100">
    <property type="entry name" value="Chondroitin AC/alginate lyase"/>
    <property type="match status" value="1"/>
</dbReference>
<dbReference type="InterPro" id="IPR012480">
    <property type="entry name" value="Hepar_II_III_C"/>
</dbReference>
<gene>
    <name evidence="3" type="ORF">FMM08_10540</name>
</gene>
<comment type="caution">
    <text evidence="3">The sequence shown here is derived from an EMBL/GenBank/DDBJ whole genome shotgun (WGS) entry which is preliminary data.</text>
</comment>
<organism evidence="3 4">
    <name type="scientific">Quadrisphaera setariae</name>
    <dbReference type="NCBI Taxonomy" id="2593304"/>
    <lineage>
        <taxon>Bacteria</taxon>
        <taxon>Bacillati</taxon>
        <taxon>Actinomycetota</taxon>
        <taxon>Actinomycetes</taxon>
        <taxon>Kineosporiales</taxon>
        <taxon>Kineosporiaceae</taxon>
        <taxon>Quadrisphaera</taxon>
    </lineage>
</organism>
<evidence type="ECO:0000259" key="2">
    <source>
        <dbReference type="Pfam" id="PF07940"/>
    </source>
</evidence>
<dbReference type="EMBL" id="VKAC01000005">
    <property type="protein sequence ID" value="TXR56505.1"/>
    <property type="molecule type" value="Genomic_DNA"/>
</dbReference>
<comment type="subcellular location">
    <subcellularLocation>
        <location evidence="1">Cell envelope</location>
    </subcellularLocation>
</comment>
<protein>
    <recommendedName>
        <fullName evidence="2">Heparinase II/III-like C-terminal domain-containing protein</fullName>
    </recommendedName>
</protein>
<keyword evidence="4" id="KW-1185">Reference proteome</keyword>
<dbReference type="AlphaFoldDB" id="A0A5C8ZEM6"/>
<name>A0A5C8ZEM6_9ACTN</name>
<dbReference type="Proteomes" id="UP000321234">
    <property type="component" value="Unassembled WGS sequence"/>
</dbReference>
<dbReference type="RefSeq" id="WP_147926298.1">
    <property type="nucleotide sequence ID" value="NZ_VKAC01000005.1"/>
</dbReference>
<dbReference type="Pfam" id="PF07940">
    <property type="entry name" value="Hepar_II_III_C"/>
    <property type="match status" value="1"/>
</dbReference>
<dbReference type="OrthoDB" id="9793856at2"/>
<accession>A0A5C8ZEM6</accession>
<dbReference type="InterPro" id="IPR008929">
    <property type="entry name" value="Chondroitin_lyas"/>
</dbReference>
<reference evidence="3 4" key="1">
    <citation type="submission" date="2019-07" db="EMBL/GenBank/DDBJ databases">
        <title>Quadrisphaera sp. strain DD2A genome sequencing and assembly.</title>
        <authorList>
            <person name="Kim I."/>
        </authorList>
    </citation>
    <scope>NUCLEOTIDE SEQUENCE [LARGE SCALE GENOMIC DNA]</scope>
    <source>
        <strain evidence="3 4">DD2A</strain>
    </source>
</reference>
<evidence type="ECO:0000256" key="1">
    <source>
        <dbReference type="ARBA" id="ARBA00004196"/>
    </source>
</evidence>
<proteinExistence type="predicted"/>
<dbReference type="SUPFAM" id="SSF48230">
    <property type="entry name" value="Chondroitin AC/alginate lyase"/>
    <property type="match status" value="1"/>
</dbReference>
<dbReference type="GO" id="GO:0030313">
    <property type="term" value="C:cell envelope"/>
    <property type="evidence" value="ECO:0007669"/>
    <property type="project" value="UniProtKB-SubCell"/>
</dbReference>
<feature type="domain" description="Heparinase II/III-like C-terminal" evidence="2">
    <location>
        <begin position="436"/>
        <end position="517"/>
    </location>
</feature>
<dbReference type="Gene3D" id="2.70.98.70">
    <property type="match status" value="1"/>
</dbReference>